<evidence type="ECO:0000256" key="1">
    <source>
        <dbReference type="SAM" id="MobiDB-lite"/>
    </source>
</evidence>
<evidence type="ECO:0008006" key="4">
    <source>
        <dbReference type="Google" id="ProtNLM"/>
    </source>
</evidence>
<gene>
    <name evidence="2" type="ORF">CBA19CS42_15860</name>
</gene>
<sequence length="247" mass="27709">MLHPNDKSWLNDSPDTTELQSMAKQTPARAKEQTTPFFPTQAYLGYPKDYEKEPALKKRRRDYAEFSRKLRAILAPLLVNRYALHEDMLVLTSEGFSGQGVDVDCVAVTRFGVFVITHVPVVGIISSSQTANEMIVLSESGAAHTFPCPLWRAAPAVHFLSALLSDLQCPVQAIAIATHEACAIELGVPTAIFKLHELSQFLRQSYDRYSAVNWSFFDVNEINARLRKGCQSWDHAVKQAERDARRS</sequence>
<evidence type="ECO:0000313" key="2">
    <source>
        <dbReference type="EMBL" id="GJH26010.1"/>
    </source>
</evidence>
<reference evidence="2" key="1">
    <citation type="submission" date="2022-09" db="EMBL/GenBank/DDBJ databases">
        <title>Isolation and characterization of 3-chlorobenzoate degrading bacteria from soils in Shizuoka.</title>
        <authorList>
            <person name="Ifat A."/>
            <person name="Ogawa N."/>
            <person name="Kimbara K."/>
            <person name="Moriuchi R."/>
            <person name="Dohra H."/>
            <person name="Shintani M."/>
        </authorList>
    </citation>
    <scope>NUCLEOTIDE SEQUENCE</scope>
    <source>
        <strain evidence="2">19CS4-2</strain>
    </source>
</reference>
<protein>
    <recommendedName>
        <fullName evidence="4">NERD domain-containing protein</fullName>
    </recommendedName>
</protein>
<organism evidence="2 3">
    <name type="scientific">Caballeronia novacaledonica</name>
    <dbReference type="NCBI Taxonomy" id="1544861"/>
    <lineage>
        <taxon>Bacteria</taxon>
        <taxon>Pseudomonadati</taxon>
        <taxon>Pseudomonadota</taxon>
        <taxon>Betaproteobacteria</taxon>
        <taxon>Burkholderiales</taxon>
        <taxon>Burkholderiaceae</taxon>
        <taxon>Caballeronia</taxon>
    </lineage>
</organism>
<accession>A0AA37MH54</accession>
<proteinExistence type="predicted"/>
<feature type="compositionally biased region" description="Polar residues" evidence="1">
    <location>
        <begin position="8"/>
        <end position="24"/>
    </location>
</feature>
<comment type="caution">
    <text evidence="2">The sequence shown here is derived from an EMBL/GenBank/DDBJ whole genome shotgun (WGS) entry which is preliminary data.</text>
</comment>
<dbReference type="Proteomes" id="UP001055111">
    <property type="component" value="Unassembled WGS sequence"/>
</dbReference>
<feature type="region of interest" description="Disordered" evidence="1">
    <location>
        <begin position="1"/>
        <end position="36"/>
    </location>
</feature>
<dbReference type="EMBL" id="BPUS01000005">
    <property type="protein sequence ID" value="GJH26010.1"/>
    <property type="molecule type" value="Genomic_DNA"/>
</dbReference>
<dbReference type="RefSeq" id="WP_238212626.1">
    <property type="nucleotide sequence ID" value="NZ_BPUS01000005.1"/>
</dbReference>
<dbReference type="AlphaFoldDB" id="A0AA37MH54"/>
<evidence type="ECO:0000313" key="3">
    <source>
        <dbReference type="Proteomes" id="UP001055111"/>
    </source>
</evidence>
<name>A0AA37MH54_9BURK</name>